<evidence type="ECO:0000313" key="7">
    <source>
        <dbReference type="EMBL" id="CEK48120.1"/>
    </source>
</evidence>
<dbReference type="PROSITE" id="PS51384">
    <property type="entry name" value="FAD_FR"/>
    <property type="match status" value="1"/>
</dbReference>
<accession>A0A0B6XXW3</accession>
<evidence type="ECO:0000256" key="3">
    <source>
        <dbReference type="ARBA" id="ARBA00022827"/>
    </source>
</evidence>
<feature type="non-terminal residue" evidence="7">
    <location>
        <position position="111"/>
    </location>
</feature>
<protein>
    <recommendedName>
        <fullName evidence="6">FAD-binding FR-type domain-containing protein</fullName>
    </recommendedName>
</protein>
<feature type="non-terminal residue" evidence="7">
    <location>
        <position position="1"/>
    </location>
</feature>
<feature type="binding site" evidence="5">
    <location>
        <position position="105"/>
    </location>
    <ligand>
        <name>FAD</name>
        <dbReference type="ChEBI" id="CHEBI:57692"/>
    </ligand>
</feature>
<keyword evidence="2 5" id="KW-0285">Flavoprotein</keyword>
<name>A0A0B6XXW3_9EUPU</name>
<dbReference type="Gene3D" id="2.40.30.10">
    <property type="entry name" value="Translation factors"/>
    <property type="match status" value="1"/>
</dbReference>
<dbReference type="AlphaFoldDB" id="A0A0B6XXW3"/>
<feature type="binding site" evidence="5">
    <location>
        <position position="83"/>
    </location>
    <ligand>
        <name>FAD</name>
        <dbReference type="ChEBI" id="CHEBI:57692"/>
    </ligand>
</feature>
<keyword evidence="4" id="KW-0560">Oxidoreductase</keyword>
<dbReference type="InterPro" id="IPR017927">
    <property type="entry name" value="FAD-bd_FR_type"/>
</dbReference>
<feature type="binding site" evidence="5">
    <location>
        <position position="100"/>
    </location>
    <ligand>
        <name>FAD</name>
        <dbReference type="ChEBI" id="CHEBI:57692"/>
    </ligand>
</feature>
<dbReference type="Pfam" id="PF00970">
    <property type="entry name" value="FAD_binding_6"/>
    <property type="match status" value="1"/>
</dbReference>
<evidence type="ECO:0000256" key="2">
    <source>
        <dbReference type="ARBA" id="ARBA00022630"/>
    </source>
</evidence>
<dbReference type="PANTHER" id="PTHR19370">
    <property type="entry name" value="NADH-CYTOCHROME B5 REDUCTASE"/>
    <property type="match status" value="1"/>
</dbReference>
<dbReference type="EMBL" id="HACG01001255">
    <property type="protein sequence ID" value="CEK48120.1"/>
    <property type="molecule type" value="Transcribed_RNA"/>
</dbReference>
<dbReference type="GO" id="GO:0005739">
    <property type="term" value="C:mitochondrion"/>
    <property type="evidence" value="ECO:0007669"/>
    <property type="project" value="TreeGrafter"/>
</dbReference>
<sequence>IAFSALFALIVAGIAFTFRKKSGKLVLLSDPEVKHTLKLVGRKEISHDTRIFSFGLPEEHTLGLPAGQHVTMVADIDGKKVIRPYTPVSSSEEKGVVNFVIKVYFKDVHPR</sequence>
<gene>
    <name evidence="7" type="primary">ORF3146</name>
</gene>
<evidence type="ECO:0000256" key="4">
    <source>
        <dbReference type="ARBA" id="ARBA00023002"/>
    </source>
</evidence>
<dbReference type="InterPro" id="IPR001834">
    <property type="entry name" value="CBR-like"/>
</dbReference>
<evidence type="ECO:0000256" key="5">
    <source>
        <dbReference type="PIRSR" id="PIRSR601834-1"/>
    </source>
</evidence>
<dbReference type="InterPro" id="IPR017938">
    <property type="entry name" value="Riboflavin_synthase-like_b-brl"/>
</dbReference>
<feature type="binding site" evidence="5">
    <location>
        <position position="84"/>
    </location>
    <ligand>
        <name>FAD</name>
        <dbReference type="ChEBI" id="CHEBI:57692"/>
    </ligand>
</feature>
<keyword evidence="3 5" id="KW-0274">FAD</keyword>
<dbReference type="GO" id="GO:0016491">
    <property type="term" value="F:oxidoreductase activity"/>
    <property type="evidence" value="ECO:0007669"/>
    <property type="project" value="UniProtKB-KW"/>
</dbReference>
<evidence type="ECO:0000259" key="6">
    <source>
        <dbReference type="PROSITE" id="PS51384"/>
    </source>
</evidence>
<organism evidence="7">
    <name type="scientific">Arion vulgaris</name>
    <dbReference type="NCBI Taxonomy" id="1028688"/>
    <lineage>
        <taxon>Eukaryota</taxon>
        <taxon>Metazoa</taxon>
        <taxon>Spiralia</taxon>
        <taxon>Lophotrochozoa</taxon>
        <taxon>Mollusca</taxon>
        <taxon>Gastropoda</taxon>
        <taxon>Heterobranchia</taxon>
        <taxon>Euthyneura</taxon>
        <taxon>Panpulmonata</taxon>
        <taxon>Eupulmonata</taxon>
        <taxon>Stylommatophora</taxon>
        <taxon>Helicina</taxon>
        <taxon>Arionoidea</taxon>
        <taxon>Arionidae</taxon>
        <taxon>Arion</taxon>
    </lineage>
</organism>
<dbReference type="GO" id="GO:0071949">
    <property type="term" value="F:FAD binding"/>
    <property type="evidence" value="ECO:0007669"/>
    <property type="project" value="TreeGrafter"/>
</dbReference>
<reference evidence="7" key="1">
    <citation type="submission" date="2014-12" db="EMBL/GenBank/DDBJ databases">
        <title>Insight into the proteome of Arion vulgaris.</title>
        <authorList>
            <person name="Aradska J."/>
            <person name="Bulat T."/>
            <person name="Smidak R."/>
            <person name="Sarate P."/>
            <person name="Gangsoo J."/>
            <person name="Sialana F."/>
            <person name="Bilban M."/>
            <person name="Lubec G."/>
        </authorList>
    </citation>
    <scope>NUCLEOTIDE SEQUENCE</scope>
    <source>
        <tissue evidence="7">Skin</tissue>
    </source>
</reference>
<evidence type="ECO:0000256" key="1">
    <source>
        <dbReference type="ARBA" id="ARBA00001974"/>
    </source>
</evidence>
<dbReference type="InterPro" id="IPR008333">
    <property type="entry name" value="Cbr1-like_FAD-bd_dom"/>
</dbReference>
<comment type="cofactor">
    <cofactor evidence="1 5">
        <name>FAD</name>
        <dbReference type="ChEBI" id="CHEBI:57692"/>
    </cofactor>
</comment>
<dbReference type="PANTHER" id="PTHR19370:SF185">
    <property type="entry name" value="NADH-CYTOCHROME B5 REDUCTASE"/>
    <property type="match status" value="1"/>
</dbReference>
<proteinExistence type="predicted"/>
<feature type="binding site" evidence="5">
    <location>
        <position position="102"/>
    </location>
    <ligand>
        <name>FAD</name>
        <dbReference type="ChEBI" id="CHEBI:57692"/>
    </ligand>
</feature>
<feature type="binding site" evidence="5">
    <location>
        <position position="85"/>
    </location>
    <ligand>
        <name>FAD</name>
        <dbReference type="ChEBI" id="CHEBI:57692"/>
    </ligand>
</feature>
<feature type="domain" description="FAD-binding FR-type" evidence="6">
    <location>
        <begin position="32"/>
        <end position="111"/>
    </location>
</feature>
<dbReference type="SUPFAM" id="SSF63380">
    <property type="entry name" value="Riboflavin synthase domain-like"/>
    <property type="match status" value="1"/>
</dbReference>